<reference evidence="1 2" key="1">
    <citation type="submission" date="2023-09" db="EMBL/GenBank/DDBJ databases">
        <title>Genomes of two closely related lineages of the louse Polyplax serrata with different host specificities.</title>
        <authorList>
            <person name="Martinu J."/>
            <person name="Tarabai H."/>
            <person name="Stefka J."/>
            <person name="Hypsa V."/>
        </authorList>
    </citation>
    <scope>NUCLEOTIDE SEQUENCE [LARGE SCALE GENOMIC DNA]</scope>
    <source>
        <strain evidence="1">98ZLc_SE</strain>
    </source>
</reference>
<name>A0ABR1ARN8_POLSC</name>
<organism evidence="1 2">
    <name type="scientific">Polyplax serrata</name>
    <name type="common">Common mouse louse</name>
    <dbReference type="NCBI Taxonomy" id="468196"/>
    <lineage>
        <taxon>Eukaryota</taxon>
        <taxon>Metazoa</taxon>
        <taxon>Ecdysozoa</taxon>
        <taxon>Arthropoda</taxon>
        <taxon>Hexapoda</taxon>
        <taxon>Insecta</taxon>
        <taxon>Pterygota</taxon>
        <taxon>Neoptera</taxon>
        <taxon>Paraneoptera</taxon>
        <taxon>Psocodea</taxon>
        <taxon>Troctomorpha</taxon>
        <taxon>Phthiraptera</taxon>
        <taxon>Anoplura</taxon>
        <taxon>Polyplacidae</taxon>
        <taxon>Polyplax</taxon>
    </lineage>
</organism>
<keyword evidence="2" id="KW-1185">Reference proteome</keyword>
<evidence type="ECO:0000313" key="1">
    <source>
        <dbReference type="EMBL" id="KAK6626610.1"/>
    </source>
</evidence>
<accession>A0ABR1ARN8</accession>
<comment type="caution">
    <text evidence="1">The sequence shown here is derived from an EMBL/GenBank/DDBJ whole genome shotgun (WGS) entry which is preliminary data.</text>
</comment>
<sequence length="58" mass="6257">MPGALSTAPGVPLGPNTFGIAVCFWLSSDFFVHLLRDPFDHKEGIPKVLESIGSDDEK</sequence>
<evidence type="ECO:0000313" key="2">
    <source>
        <dbReference type="Proteomes" id="UP001359485"/>
    </source>
</evidence>
<dbReference type="EMBL" id="JAWJWF010000045">
    <property type="protein sequence ID" value="KAK6626610.1"/>
    <property type="molecule type" value="Genomic_DNA"/>
</dbReference>
<gene>
    <name evidence="1" type="ORF">RUM44_009086</name>
</gene>
<protein>
    <submittedName>
        <fullName evidence="1">Uncharacterized protein</fullName>
    </submittedName>
</protein>
<dbReference type="Proteomes" id="UP001359485">
    <property type="component" value="Unassembled WGS sequence"/>
</dbReference>
<proteinExistence type="predicted"/>